<comment type="subcellular location">
    <subcellularLocation>
        <location evidence="1 9">Cell membrane</location>
        <topology evidence="1 9">Multi-pass membrane protein</topology>
    </subcellularLocation>
</comment>
<feature type="transmembrane region" description="Helical" evidence="9">
    <location>
        <begin position="119"/>
        <end position="143"/>
    </location>
</feature>
<dbReference type="Pfam" id="PF01061">
    <property type="entry name" value="ABC2_membrane"/>
    <property type="match status" value="1"/>
</dbReference>
<proteinExistence type="inferred from homology"/>
<feature type="compositionally biased region" description="Low complexity" evidence="10">
    <location>
        <begin position="1"/>
        <end position="25"/>
    </location>
</feature>
<comment type="similarity">
    <text evidence="2 9">Belongs to the ABC-2 integral membrane protein family.</text>
</comment>
<name>A0ABZ1FH51_9ACTN</name>
<dbReference type="PROSITE" id="PS51012">
    <property type="entry name" value="ABC_TM2"/>
    <property type="match status" value="1"/>
</dbReference>
<evidence type="ECO:0000256" key="1">
    <source>
        <dbReference type="ARBA" id="ARBA00004651"/>
    </source>
</evidence>
<sequence>MTTAPLPGTAPPAAAGAPHSTAAPLSPSRTLATAARVLRQLRHDPRTIALMLVVPCVMIALLRYVFDARPETFNSIGASLLGIFPMITMFLVTSIATLRERTSGTLERLLAMPLGKADLISGYALAFGLLAIVQSALATALSVWVLGLDITGSPWLLLLVAVLDALLGTALGLFVSAFAASEFQAVQFMPAVLMPQLLLCGLFTPRDTMQPALEALSDVLPMSYAVDGMNEVLEHPDITGDFVRDTVIVTGCALLVLALGAATLRRRTT</sequence>
<keyword evidence="7 9" id="KW-0472">Membrane</keyword>
<accession>A0ABZ1FH51</accession>
<dbReference type="PANTHER" id="PTHR30294:SF38">
    <property type="entry name" value="TRANSPORT PERMEASE PROTEIN"/>
    <property type="match status" value="1"/>
</dbReference>
<feature type="transmembrane region" description="Helical" evidence="9">
    <location>
        <begin position="48"/>
        <end position="66"/>
    </location>
</feature>
<evidence type="ECO:0000256" key="5">
    <source>
        <dbReference type="ARBA" id="ARBA00022692"/>
    </source>
</evidence>
<keyword evidence="4 9" id="KW-1003">Cell membrane</keyword>
<dbReference type="PANTHER" id="PTHR30294">
    <property type="entry name" value="MEMBRANE COMPONENT OF ABC TRANSPORTER YHHJ-RELATED"/>
    <property type="match status" value="1"/>
</dbReference>
<gene>
    <name evidence="12" type="ORF">OG863_18225</name>
</gene>
<evidence type="ECO:0000256" key="9">
    <source>
        <dbReference type="RuleBase" id="RU361157"/>
    </source>
</evidence>
<evidence type="ECO:0000256" key="4">
    <source>
        <dbReference type="ARBA" id="ARBA00022475"/>
    </source>
</evidence>
<dbReference type="InterPro" id="IPR000412">
    <property type="entry name" value="ABC_2_transport"/>
</dbReference>
<dbReference type="InterPro" id="IPR047817">
    <property type="entry name" value="ABC2_TM_bact-type"/>
</dbReference>
<reference evidence="12 13" key="1">
    <citation type="submission" date="2022-10" db="EMBL/GenBank/DDBJ databases">
        <title>The complete genomes of actinobacterial strains from the NBC collection.</title>
        <authorList>
            <person name="Joergensen T.S."/>
            <person name="Alvarez Arevalo M."/>
            <person name="Sterndorff E.B."/>
            <person name="Faurdal D."/>
            <person name="Vuksanovic O."/>
            <person name="Mourched A.-S."/>
            <person name="Charusanti P."/>
            <person name="Shaw S."/>
            <person name="Blin K."/>
            <person name="Weber T."/>
        </authorList>
    </citation>
    <scope>NUCLEOTIDE SEQUENCE [LARGE SCALE GENOMIC DNA]</scope>
    <source>
        <strain evidence="12 13">NBC 01774</strain>
    </source>
</reference>
<keyword evidence="5 9" id="KW-0812">Transmembrane</keyword>
<organism evidence="12 13">
    <name type="scientific">Streptomyces decoyicus</name>
    <dbReference type="NCBI Taxonomy" id="249567"/>
    <lineage>
        <taxon>Bacteria</taxon>
        <taxon>Bacillati</taxon>
        <taxon>Actinomycetota</taxon>
        <taxon>Actinomycetes</taxon>
        <taxon>Kitasatosporales</taxon>
        <taxon>Streptomycetaceae</taxon>
        <taxon>Streptomyces</taxon>
    </lineage>
</organism>
<evidence type="ECO:0000313" key="12">
    <source>
        <dbReference type="EMBL" id="WSB69729.1"/>
    </source>
</evidence>
<dbReference type="InterPro" id="IPR051449">
    <property type="entry name" value="ABC-2_transporter_component"/>
</dbReference>
<feature type="transmembrane region" description="Helical" evidence="9">
    <location>
        <begin position="246"/>
        <end position="264"/>
    </location>
</feature>
<feature type="region of interest" description="Disordered" evidence="10">
    <location>
        <begin position="1"/>
        <end position="26"/>
    </location>
</feature>
<dbReference type="RefSeq" id="WP_326619268.1">
    <property type="nucleotide sequence ID" value="NZ_CP109106.1"/>
</dbReference>
<evidence type="ECO:0000256" key="8">
    <source>
        <dbReference type="ARBA" id="ARBA00023251"/>
    </source>
</evidence>
<feature type="transmembrane region" description="Helical" evidence="9">
    <location>
        <begin position="155"/>
        <end position="178"/>
    </location>
</feature>
<keyword evidence="6 9" id="KW-1133">Transmembrane helix</keyword>
<dbReference type="PIRSF" id="PIRSF006648">
    <property type="entry name" value="DrrB"/>
    <property type="match status" value="1"/>
</dbReference>
<dbReference type="Proteomes" id="UP001344251">
    <property type="component" value="Chromosome"/>
</dbReference>
<keyword evidence="3 9" id="KW-0813">Transport</keyword>
<keyword evidence="13" id="KW-1185">Reference proteome</keyword>
<evidence type="ECO:0000256" key="2">
    <source>
        <dbReference type="ARBA" id="ARBA00007783"/>
    </source>
</evidence>
<dbReference type="EMBL" id="CP109106">
    <property type="protein sequence ID" value="WSB69729.1"/>
    <property type="molecule type" value="Genomic_DNA"/>
</dbReference>
<evidence type="ECO:0000256" key="7">
    <source>
        <dbReference type="ARBA" id="ARBA00023136"/>
    </source>
</evidence>
<evidence type="ECO:0000256" key="10">
    <source>
        <dbReference type="SAM" id="MobiDB-lite"/>
    </source>
</evidence>
<protein>
    <recommendedName>
        <fullName evidence="9">Transport permease protein</fullName>
    </recommendedName>
</protein>
<evidence type="ECO:0000259" key="11">
    <source>
        <dbReference type="PROSITE" id="PS51012"/>
    </source>
</evidence>
<evidence type="ECO:0000256" key="3">
    <source>
        <dbReference type="ARBA" id="ARBA00022448"/>
    </source>
</evidence>
<feature type="transmembrane region" description="Helical" evidence="9">
    <location>
        <begin position="185"/>
        <end position="204"/>
    </location>
</feature>
<feature type="domain" description="ABC transmembrane type-2" evidence="11">
    <location>
        <begin position="42"/>
        <end position="267"/>
    </location>
</feature>
<evidence type="ECO:0000313" key="13">
    <source>
        <dbReference type="Proteomes" id="UP001344251"/>
    </source>
</evidence>
<dbReference type="InterPro" id="IPR013525">
    <property type="entry name" value="ABC2_TM"/>
</dbReference>
<feature type="transmembrane region" description="Helical" evidence="9">
    <location>
        <begin position="78"/>
        <end position="98"/>
    </location>
</feature>
<evidence type="ECO:0000256" key="6">
    <source>
        <dbReference type="ARBA" id="ARBA00022989"/>
    </source>
</evidence>
<keyword evidence="8" id="KW-0046">Antibiotic resistance</keyword>